<keyword evidence="2" id="KW-0804">Transcription</keyword>
<evidence type="ECO:0000259" key="3">
    <source>
        <dbReference type="Pfam" id="PF13490"/>
    </source>
</evidence>
<dbReference type="EMBL" id="CP102514">
    <property type="protein sequence ID" value="UUY48894.1"/>
    <property type="molecule type" value="Genomic_DNA"/>
</dbReference>
<organism evidence="4 5">
    <name type="scientific">Streptomyces yangpuensis</name>
    <dbReference type="NCBI Taxonomy" id="1648182"/>
    <lineage>
        <taxon>Bacteria</taxon>
        <taxon>Bacillati</taxon>
        <taxon>Actinomycetota</taxon>
        <taxon>Actinomycetes</taxon>
        <taxon>Kitasatosporales</taxon>
        <taxon>Streptomycetaceae</taxon>
        <taxon>Streptomyces</taxon>
    </lineage>
</organism>
<evidence type="ECO:0000313" key="5">
    <source>
        <dbReference type="Proteomes" id="UP001057738"/>
    </source>
</evidence>
<dbReference type="Gene3D" id="1.10.10.1320">
    <property type="entry name" value="Anti-sigma factor, zinc-finger domain"/>
    <property type="match status" value="1"/>
</dbReference>
<dbReference type="Pfam" id="PF13490">
    <property type="entry name" value="zf-HC2"/>
    <property type="match status" value="1"/>
</dbReference>
<keyword evidence="5" id="KW-1185">Reference proteome</keyword>
<gene>
    <name evidence="4" type="ORF">NRK68_17845</name>
</gene>
<keyword evidence="1" id="KW-0805">Transcription regulation</keyword>
<dbReference type="InterPro" id="IPR027383">
    <property type="entry name" value="Znf_put"/>
</dbReference>
<protein>
    <submittedName>
        <fullName evidence="4">Zf-HC2 domain-containing protein</fullName>
    </submittedName>
</protein>
<dbReference type="GeneID" id="95575350"/>
<accession>A0ABY5PY37</accession>
<sequence length="85" mass="9588">MNCNDFVELVTEFLDGALSEGDERRFIEHLAKCSGCETYLDQFRRTIATTGELTPDGITSDARQHLLSAFRDWHGTCDARAARPH</sequence>
<evidence type="ECO:0000256" key="1">
    <source>
        <dbReference type="ARBA" id="ARBA00023015"/>
    </source>
</evidence>
<dbReference type="RefSeq" id="WP_257856201.1">
    <property type="nucleotide sequence ID" value="NZ_CP102514.1"/>
</dbReference>
<dbReference type="InterPro" id="IPR041916">
    <property type="entry name" value="Anti_sigma_zinc_sf"/>
</dbReference>
<dbReference type="Proteomes" id="UP001057738">
    <property type="component" value="Chromosome"/>
</dbReference>
<evidence type="ECO:0000256" key="2">
    <source>
        <dbReference type="ARBA" id="ARBA00023163"/>
    </source>
</evidence>
<name>A0ABY5PY37_9ACTN</name>
<feature type="domain" description="Putative zinc-finger" evidence="3">
    <location>
        <begin position="3"/>
        <end position="36"/>
    </location>
</feature>
<reference evidence="4" key="1">
    <citation type="submission" date="2022-08" db="EMBL/GenBank/DDBJ databases">
        <authorList>
            <person name="Tian L."/>
        </authorList>
    </citation>
    <scope>NUCLEOTIDE SEQUENCE</scope>
    <source>
        <strain evidence="4">CM253</strain>
    </source>
</reference>
<evidence type="ECO:0000313" key="4">
    <source>
        <dbReference type="EMBL" id="UUY48894.1"/>
    </source>
</evidence>
<proteinExistence type="predicted"/>